<comment type="subcellular location">
    <subcellularLocation>
        <location evidence="1">Nucleus</location>
    </subcellularLocation>
</comment>
<organism evidence="13 14">
    <name type="scientific">Aplosporella prunicola CBS 121167</name>
    <dbReference type="NCBI Taxonomy" id="1176127"/>
    <lineage>
        <taxon>Eukaryota</taxon>
        <taxon>Fungi</taxon>
        <taxon>Dikarya</taxon>
        <taxon>Ascomycota</taxon>
        <taxon>Pezizomycotina</taxon>
        <taxon>Dothideomycetes</taxon>
        <taxon>Dothideomycetes incertae sedis</taxon>
        <taxon>Botryosphaeriales</taxon>
        <taxon>Aplosporellaceae</taxon>
        <taxon>Aplosporella</taxon>
    </lineage>
</organism>
<dbReference type="AlphaFoldDB" id="A0A6A6AYX5"/>
<dbReference type="SUPFAM" id="SSF50916">
    <property type="entry name" value="Rap30/74 interaction domains"/>
    <property type="match status" value="1"/>
</dbReference>
<dbReference type="GO" id="GO:0005674">
    <property type="term" value="C:transcription factor TFIIF complex"/>
    <property type="evidence" value="ECO:0007669"/>
    <property type="project" value="InterPro"/>
</dbReference>
<sequence>MATVKMELDDTPAIKAEPGLGSPGGYVDVDDDVFEDTGELSIPADFGAQNVWLSRVPIWLWEALVSAEDDEELEIGKLMRWEEGGEQKSKLILRHDLPRFMDVPKEYQVNAVNDNPINTFIFSEKDLEGYNPNAYKRPGQQRPGPYNDRIRDGRIERFRRGKKPIPKNTALAARSALDISCVPVENEELFAFRARETAKTQKMSKRLVLEQDLRKFTKLIGGITSSTNVIKTSIGTKPKAKAQENKYARIPQNELLDMLLQHFKEYRYWPIKSLKEKTQQPESYLRETLAKIATLVRTGQYANTWMLNPEAEVANYADVEMAAVKEMAPEPEFAEDEEDEDEGDDEMVDVV</sequence>
<feature type="domain" description="TFIIF beta subunit N-terminal" evidence="12">
    <location>
        <begin position="49"/>
        <end position="184"/>
    </location>
</feature>
<dbReference type="InterPro" id="IPR011039">
    <property type="entry name" value="TFIIF_interaction"/>
</dbReference>
<gene>
    <name evidence="13" type="ORF">K452DRAFT_322443</name>
</gene>
<name>A0A6A6AYX5_9PEZI</name>
<evidence type="ECO:0000256" key="10">
    <source>
        <dbReference type="SAM" id="MobiDB-lite"/>
    </source>
</evidence>
<keyword evidence="14" id="KW-1185">Reference proteome</keyword>
<evidence type="ECO:0000256" key="9">
    <source>
        <dbReference type="ARBA" id="ARBA00081863"/>
    </source>
</evidence>
<feature type="region of interest" description="Disordered" evidence="10">
    <location>
        <begin position="327"/>
        <end position="351"/>
    </location>
</feature>
<evidence type="ECO:0000256" key="3">
    <source>
        <dbReference type="ARBA" id="ARBA00021453"/>
    </source>
</evidence>
<keyword evidence="6" id="KW-0804">Transcription</keyword>
<evidence type="ECO:0000256" key="7">
    <source>
        <dbReference type="ARBA" id="ARBA00023242"/>
    </source>
</evidence>
<dbReference type="Pfam" id="PF17683">
    <property type="entry name" value="TFIIF_beta_N"/>
    <property type="match status" value="1"/>
</dbReference>
<evidence type="ECO:0000259" key="11">
    <source>
        <dbReference type="Pfam" id="PF02270"/>
    </source>
</evidence>
<evidence type="ECO:0000313" key="13">
    <source>
        <dbReference type="EMBL" id="KAF2136393.1"/>
    </source>
</evidence>
<evidence type="ECO:0000256" key="2">
    <source>
        <dbReference type="ARBA" id="ARBA00009543"/>
    </source>
</evidence>
<proteinExistence type="inferred from homology"/>
<evidence type="ECO:0000256" key="4">
    <source>
        <dbReference type="ARBA" id="ARBA00023015"/>
    </source>
</evidence>
<evidence type="ECO:0000259" key="12">
    <source>
        <dbReference type="Pfam" id="PF17683"/>
    </source>
</evidence>
<dbReference type="Proteomes" id="UP000799438">
    <property type="component" value="Unassembled WGS sequence"/>
</dbReference>
<dbReference type="PANTHER" id="PTHR10445:SF0">
    <property type="entry name" value="GENERAL TRANSCRIPTION FACTOR IIF SUBUNIT 2"/>
    <property type="match status" value="1"/>
</dbReference>
<dbReference type="GO" id="GO:0006367">
    <property type="term" value="P:transcription initiation at RNA polymerase II promoter"/>
    <property type="evidence" value="ECO:0007669"/>
    <property type="project" value="InterPro"/>
</dbReference>
<feature type="compositionally biased region" description="Acidic residues" evidence="10">
    <location>
        <begin position="332"/>
        <end position="351"/>
    </location>
</feature>
<keyword evidence="5" id="KW-0238">DNA-binding</keyword>
<evidence type="ECO:0000313" key="14">
    <source>
        <dbReference type="Proteomes" id="UP000799438"/>
    </source>
</evidence>
<dbReference type="EMBL" id="ML995522">
    <property type="protein sequence ID" value="KAF2136393.1"/>
    <property type="molecule type" value="Genomic_DNA"/>
</dbReference>
<dbReference type="PANTHER" id="PTHR10445">
    <property type="entry name" value="GENERAL TRANSCRIPTION FACTOR IIF SUBUNIT 2"/>
    <property type="match status" value="1"/>
</dbReference>
<evidence type="ECO:0000256" key="5">
    <source>
        <dbReference type="ARBA" id="ARBA00023125"/>
    </source>
</evidence>
<dbReference type="GO" id="GO:0003677">
    <property type="term" value="F:DNA binding"/>
    <property type="evidence" value="ECO:0007669"/>
    <property type="project" value="UniProtKB-KW"/>
</dbReference>
<dbReference type="InterPro" id="IPR036390">
    <property type="entry name" value="WH_DNA-bd_sf"/>
</dbReference>
<keyword evidence="4" id="KW-0805">Transcription regulation</keyword>
<accession>A0A6A6AYX5</accession>
<protein>
    <recommendedName>
        <fullName evidence="3">Transcription initiation factor IIF subunit beta</fullName>
    </recommendedName>
    <alternativeName>
        <fullName evidence="9">TFIIF medium subunit</fullName>
    </alternativeName>
    <alternativeName>
        <fullName evidence="8">TFIIF-beta</fullName>
    </alternativeName>
</protein>
<evidence type="ECO:0000256" key="8">
    <source>
        <dbReference type="ARBA" id="ARBA00081473"/>
    </source>
</evidence>
<dbReference type="InterPro" id="IPR003196">
    <property type="entry name" value="TFIIF_beta"/>
</dbReference>
<dbReference type="GeneID" id="54302002"/>
<evidence type="ECO:0000256" key="6">
    <source>
        <dbReference type="ARBA" id="ARBA00023163"/>
    </source>
</evidence>
<comment type="similarity">
    <text evidence="2">Belongs to the TFIIF beta subunit family.</text>
</comment>
<dbReference type="RefSeq" id="XP_033392111.1">
    <property type="nucleotide sequence ID" value="XM_033544506.1"/>
</dbReference>
<reference evidence="13" key="1">
    <citation type="journal article" date="2020" name="Stud. Mycol.">
        <title>101 Dothideomycetes genomes: a test case for predicting lifestyles and emergence of pathogens.</title>
        <authorList>
            <person name="Haridas S."/>
            <person name="Albert R."/>
            <person name="Binder M."/>
            <person name="Bloem J."/>
            <person name="Labutti K."/>
            <person name="Salamov A."/>
            <person name="Andreopoulos B."/>
            <person name="Baker S."/>
            <person name="Barry K."/>
            <person name="Bills G."/>
            <person name="Bluhm B."/>
            <person name="Cannon C."/>
            <person name="Castanera R."/>
            <person name="Culley D."/>
            <person name="Daum C."/>
            <person name="Ezra D."/>
            <person name="Gonzalez J."/>
            <person name="Henrissat B."/>
            <person name="Kuo A."/>
            <person name="Liang C."/>
            <person name="Lipzen A."/>
            <person name="Lutzoni F."/>
            <person name="Magnuson J."/>
            <person name="Mondo S."/>
            <person name="Nolan M."/>
            <person name="Ohm R."/>
            <person name="Pangilinan J."/>
            <person name="Park H.-J."/>
            <person name="Ramirez L."/>
            <person name="Alfaro M."/>
            <person name="Sun H."/>
            <person name="Tritt A."/>
            <person name="Yoshinaga Y."/>
            <person name="Zwiers L.-H."/>
            <person name="Turgeon B."/>
            <person name="Goodwin S."/>
            <person name="Spatafora J."/>
            <person name="Crous P."/>
            <person name="Grigoriev I."/>
        </authorList>
    </citation>
    <scope>NUCLEOTIDE SEQUENCE</scope>
    <source>
        <strain evidence="13">CBS 121167</strain>
    </source>
</reference>
<dbReference type="Pfam" id="PF02270">
    <property type="entry name" value="TFIIF_beta"/>
    <property type="match status" value="1"/>
</dbReference>
<dbReference type="OrthoDB" id="26094at2759"/>
<dbReference type="SUPFAM" id="SSF46785">
    <property type="entry name" value="Winged helix' DNA-binding domain"/>
    <property type="match status" value="1"/>
</dbReference>
<evidence type="ECO:0000256" key="1">
    <source>
        <dbReference type="ARBA" id="ARBA00004123"/>
    </source>
</evidence>
<dbReference type="InterPro" id="IPR040504">
    <property type="entry name" value="TFIIF_beta_N"/>
</dbReference>
<feature type="domain" description="TFIIF beta subunit HTH" evidence="11">
    <location>
        <begin position="248"/>
        <end position="311"/>
    </location>
</feature>
<keyword evidence="7" id="KW-0539">Nucleus</keyword>
<dbReference type="FunFam" id="1.10.10.10:FF:000035">
    <property type="entry name" value="General transcription factor IIF subunit 2"/>
    <property type="match status" value="1"/>
</dbReference>
<dbReference type="InterPro" id="IPR036388">
    <property type="entry name" value="WH-like_DNA-bd_sf"/>
</dbReference>
<dbReference type="CDD" id="cd07980">
    <property type="entry name" value="TFIIF_beta"/>
    <property type="match status" value="1"/>
</dbReference>
<dbReference type="InterPro" id="IPR040450">
    <property type="entry name" value="TFIIF_beta_HTH"/>
</dbReference>
<dbReference type="Gene3D" id="1.10.10.10">
    <property type="entry name" value="Winged helix-like DNA-binding domain superfamily/Winged helix DNA-binding domain"/>
    <property type="match status" value="1"/>
</dbReference>